<organism evidence="2 3">
    <name type="scientific">Artemia franciscana</name>
    <name type="common">Brine shrimp</name>
    <name type="synonym">Artemia sanfranciscana</name>
    <dbReference type="NCBI Taxonomy" id="6661"/>
    <lineage>
        <taxon>Eukaryota</taxon>
        <taxon>Metazoa</taxon>
        <taxon>Ecdysozoa</taxon>
        <taxon>Arthropoda</taxon>
        <taxon>Crustacea</taxon>
        <taxon>Branchiopoda</taxon>
        <taxon>Anostraca</taxon>
        <taxon>Artemiidae</taxon>
        <taxon>Artemia</taxon>
    </lineage>
</organism>
<dbReference type="AlphaFoldDB" id="A0AA88LDX0"/>
<proteinExistence type="predicted"/>
<sequence>MPQYRHPEIKGHLIAQFEVDFPEDHFGDEAKYAKLEKLLPPRPKFVMPVGDDVEEVDLHDFDPESESAAGPSGQRRAYDSDEEDEHPGGGIQCAHQ</sequence>
<evidence type="ECO:0000313" key="2">
    <source>
        <dbReference type="EMBL" id="KAK2722864.1"/>
    </source>
</evidence>
<keyword evidence="3" id="KW-1185">Reference proteome</keyword>
<gene>
    <name evidence="2" type="ORF">QYM36_003160</name>
</gene>
<name>A0AA88LDX0_ARTSF</name>
<feature type="region of interest" description="Disordered" evidence="1">
    <location>
        <begin position="61"/>
        <end position="96"/>
    </location>
</feature>
<reference evidence="2" key="1">
    <citation type="submission" date="2023-07" db="EMBL/GenBank/DDBJ databases">
        <title>Chromosome-level genome assembly of Artemia franciscana.</title>
        <authorList>
            <person name="Jo E."/>
        </authorList>
    </citation>
    <scope>NUCLEOTIDE SEQUENCE</scope>
    <source>
        <tissue evidence="2">Whole body</tissue>
    </source>
</reference>
<evidence type="ECO:0000256" key="1">
    <source>
        <dbReference type="SAM" id="MobiDB-lite"/>
    </source>
</evidence>
<comment type="caution">
    <text evidence="2">The sequence shown here is derived from an EMBL/GenBank/DDBJ whole genome shotgun (WGS) entry which is preliminary data.</text>
</comment>
<evidence type="ECO:0000313" key="3">
    <source>
        <dbReference type="Proteomes" id="UP001187531"/>
    </source>
</evidence>
<protein>
    <submittedName>
        <fullName evidence="2">Uncharacterized protein</fullName>
    </submittedName>
</protein>
<dbReference type="EMBL" id="JAVRJZ010000005">
    <property type="protein sequence ID" value="KAK2722864.1"/>
    <property type="molecule type" value="Genomic_DNA"/>
</dbReference>
<accession>A0AA88LDX0</accession>
<dbReference type="Proteomes" id="UP001187531">
    <property type="component" value="Unassembled WGS sequence"/>
</dbReference>